<evidence type="ECO:0000256" key="3">
    <source>
        <dbReference type="ARBA" id="ARBA00022677"/>
    </source>
</evidence>
<evidence type="ECO:0000256" key="2">
    <source>
        <dbReference type="ARBA" id="ARBA00006311"/>
    </source>
</evidence>
<evidence type="ECO:0000313" key="4">
    <source>
        <dbReference type="Proteomes" id="UP000694924"/>
    </source>
</evidence>
<dbReference type="Pfam" id="PF03036">
    <property type="entry name" value="Perilipin"/>
    <property type="match status" value="1"/>
</dbReference>
<sequence>MKSMDNSESSFEIKETPSSIVRIAYRQLSLMTGMNDLANPTLSNNDDKLNKKEEKESCIICTLRFFRLPIFVSVSSSLFQAYTTIKESHQSVTTIFESVENGFNKSAEYVRPLTNQIHDTLEIPIKTIDTFVCVGLDFMEEKVPSIKSPPYEIYQNISNNIRLAGSSVMKTFCTTFSNIVGYADRITTSMNKNEEKKDDKSNNVIDNVK</sequence>
<comment type="subcellular location">
    <subcellularLocation>
        <location evidence="1">Lipid droplet</location>
    </subcellularLocation>
</comment>
<evidence type="ECO:0000313" key="5">
    <source>
        <dbReference type="RefSeq" id="XP_015172809.1"/>
    </source>
</evidence>
<reference evidence="5" key="1">
    <citation type="submission" date="2025-08" db="UniProtKB">
        <authorList>
            <consortium name="RefSeq"/>
        </authorList>
    </citation>
    <scope>IDENTIFICATION</scope>
    <source>
        <tissue evidence="5">Whole body</tissue>
    </source>
</reference>
<comment type="similarity">
    <text evidence="2">Belongs to the perilipin family.</text>
</comment>
<evidence type="ECO:0000256" key="1">
    <source>
        <dbReference type="ARBA" id="ARBA00004502"/>
    </source>
</evidence>
<dbReference type="GeneID" id="107064544"/>
<proteinExistence type="inferred from homology"/>
<dbReference type="PANTHER" id="PTHR14024:SF49">
    <property type="entry name" value="LIPID STORAGE DROPLETS SURFACE-BINDING PROTEIN 1"/>
    <property type="match status" value="1"/>
</dbReference>
<keyword evidence="4" id="KW-1185">Reference proteome</keyword>
<gene>
    <name evidence="5" type="primary">LOC107064544</name>
</gene>
<keyword evidence="3" id="KW-0551">Lipid droplet</keyword>
<protein>
    <submittedName>
        <fullName evidence="5">Perilipin-1-like</fullName>
    </submittedName>
</protein>
<accession>A0ABM1HXX2</accession>
<dbReference type="PANTHER" id="PTHR14024">
    <property type="entry name" value="PERILIPIN"/>
    <property type="match status" value="1"/>
</dbReference>
<dbReference type="InterPro" id="IPR004279">
    <property type="entry name" value="Perilipin"/>
</dbReference>
<dbReference type="Proteomes" id="UP000694924">
    <property type="component" value="Unplaced"/>
</dbReference>
<dbReference type="RefSeq" id="XP_015172809.1">
    <property type="nucleotide sequence ID" value="XM_015317323.1"/>
</dbReference>
<name>A0ABM1HXX2_POLDO</name>
<organism evidence="4 5">
    <name type="scientific">Polistes dominula</name>
    <name type="common">European paper wasp</name>
    <name type="synonym">Vespa dominula</name>
    <dbReference type="NCBI Taxonomy" id="743375"/>
    <lineage>
        <taxon>Eukaryota</taxon>
        <taxon>Metazoa</taxon>
        <taxon>Ecdysozoa</taxon>
        <taxon>Arthropoda</taxon>
        <taxon>Hexapoda</taxon>
        <taxon>Insecta</taxon>
        <taxon>Pterygota</taxon>
        <taxon>Neoptera</taxon>
        <taxon>Endopterygota</taxon>
        <taxon>Hymenoptera</taxon>
        <taxon>Apocrita</taxon>
        <taxon>Aculeata</taxon>
        <taxon>Vespoidea</taxon>
        <taxon>Vespidae</taxon>
        <taxon>Polistinae</taxon>
        <taxon>Polistini</taxon>
        <taxon>Polistes</taxon>
    </lineage>
</organism>